<keyword evidence="6" id="KW-0547">Nucleotide-binding</keyword>
<protein>
    <recommendedName>
        <fullName evidence="3">UDP-N-acetylmuramate--L-alanine ligase</fullName>
        <ecNumber evidence="3">6.3.2.8</ecNumber>
    </recommendedName>
</protein>
<comment type="subcellular location">
    <subcellularLocation>
        <location evidence="1">Cytoplasm</location>
    </subcellularLocation>
</comment>
<keyword evidence="9" id="KW-0472">Membrane</keyword>
<evidence type="ECO:0000256" key="7">
    <source>
        <dbReference type="ARBA" id="ARBA00022840"/>
    </source>
</evidence>
<dbReference type="Pfam" id="PF01225">
    <property type="entry name" value="Mur_ligase"/>
    <property type="match status" value="1"/>
</dbReference>
<evidence type="ECO:0000256" key="4">
    <source>
        <dbReference type="ARBA" id="ARBA00022490"/>
    </source>
</evidence>
<dbReference type="InterPro" id="IPR036615">
    <property type="entry name" value="Mur_ligase_C_dom_sf"/>
</dbReference>
<organism evidence="13">
    <name type="scientific">mine drainage metagenome</name>
    <dbReference type="NCBI Taxonomy" id="410659"/>
    <lineage>
        <taxon>unclassified sequences</taxon>
        <taxon>metagenomes</taxon>
        <taxon>ecological metagenomes</taxon>
    </lineage>
</organism>
<dbReference type="Gene3D" id="3.90.190.20">
    <property type="entry name" value="Mur ligase, C-terminal domain"/>
    <property type="match status" value="1"/>
</dbReference>
<evidence type="ECO:0000259" key="12">
    <source>
        <dbReference type="Pfam" id="PF08245"/>
    </source>
</evidence>
<dbReference type="PANTHER" id="PTHR43445">
    <property type="entry name" value="UDP-N-ACETYLMURAMATE--L-ALANINE LIGASE-RELATED"/>
    <property type="match status" value="1"/>
</dbReference>
<name>A0A1J5SSG0_9ZZZZ</name>
<comment type="pathway">
    <text evidence="2">Cell wall biogenesis; peptidoglycan biosynthesis.</text>
</comment>
<dbReference type="GO" id="GO:0005524">
    <property type="term" value="F:ATP binding"/>
    <property type="evidence" value="ECO:0007669"/>
    <property type="project" value="UniProtKB-KW"/>
</dbReference>
<dbReference type="SUPFAM" id="SSF51984">
    <property type="entry name" value="MurCD N-terminal domain"/>
    <property type="match status" value="1"/>
</dbReference>
<keyword evidence="9" id="KW-0812">Transmembrane</keyword>
<feature type="transmembrane region" description="Helical" evidence="9">
    <location>
        <begin position="10"/>
        <end position="28"/>
    </location>
</feature>
<dbReference type="GO" id="GO:0009252">
    <property type="term" value="P:peptidoglycan biosynthetic process"/>
    <property type="evidence" value="ECO:0007669"/>
    <property type="project" value="UniProtKB-UniPathway"/>
</dbReference>
<evidence type="ECO:0000256" key="1">
    <source>
        <dbReference type="ARBA" id="ARBA00004496"/>
    </source>
</evidence>
<evidence type="ECO:0000256" key="3">
    <source>
        <dbReference type="ARBA" id="ARBA00012211"/>
    </source>
</evidence>
<reference evidence="13" key="1">
    <citation type="submission" date="2016-10" db="EMBL/GenBank/DDBJ databases">
        <title>Sequence of Gallionella enrichment culture.</title>
        <authorList>
            <person name="Poehlein A."/>
            <person name="Muehling M."/>
            <person name="Daniel R."/>
        </authorList>
    </citation>
    <scope>NUCLEOTIDE SEQUENCE</scope>
</reference>
<evidence type="ECO:0000259" key="10">
    <source>
        <dbReference type="Pfam" id="PF01225"/>
    </source>
</evidence>
<dbReference type="Pfam" id="PF08245">
    <property type="entry name" value="Mur_ligase_M"/>
    <property type="match status" value="1"/>
</dbReference>
<evidence type="ECO:0000313" key="13">
    <source>
        <dbReference type="EMBL" id="OIR02990.1"/>
    </source>
</evidence>
<evidence type="ECO:0000259" key="11">
    <source>
        <dbReference type="Pfam" id="PF02875"/>
    </source>
</evidence>
<accession>A0A1J5SSG0</accession>
<dbReference type="GO" id="GO:0005737">
    <property type="term" value="C:cytoplasm"/>
    <property type="evidence" value="ECO:0007669"/>
    <property type="project" value="UniProtKB-SubCell"/>
</dbReference>
<dbReference type="InterPro" id="IPR036565">
    <property type="entry name" value="Mur-like_cat_sf"/>
</dbReference>
<dbReference type="Gene3D" id="3.40.50.720">
    <property type="entry name" value="NAD(P)-binding Rossmann-like Domain"/>
    <property type="match status" value="1"/>
</dbReference>
<feature type="domain" description="Mur ligase N-terminal catalytic" evidence="10">
    <location>
        <begin position="9"/>
        <end position="106"/>
    </location>
</feature>
<dbReference type="InterPro" id="IPR050061">
    <property type="entry name" value="MurCDEF_pg_biosynth"/>
</dbReference>
<dbReference type="Gene3D" id="3.40.1190.10">
    <property type="entry name" value="Mur-like, catalytic domain"/>
    <property type="match status" value="1"/>
</dbReference>
<proteinExistence type="inferred from homology"/>
<evidence type="ECO:0000256" key="6">
    <source>
        <dbReference type="ARBA" id="ARBA00022741"/>
    </source>
</evidence>
<dbReference type="EC" id="6.3.2.8" evidence="3"/>
<dbReference type="Pfam" id="PF02875">
    <property type="entry name" value="Mur_ligase_C"/>
    <property type="match status" value="1"/>
</dbReference>
<dbReference type="SUPFAM" id="SSF53623">
    <property type="entry name" value="MurD-like peptide ligases, catalytic domain"/>
    <property type="match status" value="1"/>
</dbReference>
<feature type="domain" description="Mur ligase central" evidence="12">
    <location>
        <begin position="113"/>
        <end position="290"/>
    </location>
</feature>
<comment type="caution">
    <text evidence="13">The sequence shown here is derived from an EMBL/GenBank/DDBJ whole genome shotgun (WGS) entry which is preliminary data.</text>
</comment>
<keyword evidence="9" id="KW-1133">Transmembrane helix</keyword>
<evidence type="ECO:0000256" key="5">
    <source>
        <dbReference type="ARBA" id="ARBA00022598"/>
    </source>
</evidence>
<dbReference type="EMBL" id="MLJW01000070">
    <property type="protein sequence ID" value="OIR02990.1"/>
    <property type="molecule type" value="Genomic_DNA"/>
</dbReference>
<dbReference type="GO" id="GO:0008763">
    <property type="term" value="F:UDP-N-acetylmuramate-L-alanine ligase activity"/>
    <property type="evidence" value="ECO:0007669"/>
    <property type="project" value="UniProtKB-EC"/>
</dbReference>
<dbReference type="SUPFAM" id="SSF53244">
    <property type="entry name" value="MurD-like peptide ligases, peptide-binding domain"/>
    <property type="match status" value="1"/>
</dbReference>
<dbReference type="InterPro" id="IPR013221">
    <property type="entry name" value="Mur_ligase_cen"/>
</dbReference>
<sequence length="452" mass="50797">MSELNNIRKIYFIGIGGIGMSALARYFVSRGVDVSGYDKTQTVLTKDLENIGINIHYEERVDLIPKDVDAVVYTPAIPKQHAELVYYQQHNYKVVKRSDVLQWITESSFNVCVAGTHGKTTITTMIAHILRDTGFGCNAFLGGIAANYNTNFWSNEKNVVVVEADEYDRSFLKLVPDVAVITAMDADHLDIYGTAEEVENAFIQFSQKIKPGGCLVSKYGLKRNEELKADNHFTYSYDDARADVHVANMQVQQGSYVFDVVAKDWSLKNILLHMGGLHNIENAIAAITVAKYLKIDDEKIKAAVENFKGVKRRFEYVLKNDEHILIDDYAHHPEELKALITGVKSLFANEKMTVVFQPHLFSRTKDLADEFAKSLDMADETILLPIYPARELPMEGVTSELIVNKMKSADKKVVTKEQLKDWVKENKPKLLIMAGAGDIDALVLPVKEILSN</sequence>
<comment type="catalytic activity">
    <reaction evidence="8">
        <text>UDP-N-acetyl-alpha-D-muramate + L-alanine + ATP = UDP-N-acetyl-alpha-D-muramoyl-L-alanine + ADP + phosphate + H(+)</text>
        <dbReference type="Rhea" id="RHEA:23372"/>
        <dbReference type="ChEBI" id="CHEBI:15378"/>
        <dbReference type="ChEBI" id="CHEBI:30616"/>
        <dbReference type="ChEBI" id="CHEBI:43474"/>
        <dbReference type="ChEBI" id="CHEBI:57972"/>
        <dbReference type="ChEBI" id="CHEBI:70757"/>
        <dbReference type="ChEBI" id="CHEBI:83898"/>
        <dbReference type="ChEBI" id="CHEBI:456216"/>
        <dbReference type="EC" id="6.3.2.8"/>
    </reaction>
</comment>
<dbReference type="UniPathway" id="UPA00219"/>
<dbReference type="InterPro" id="IPR000713">
    <property type="entry name" value="Mur_ligase_N"/>
</dbReference>
<feature type="domain" description="Mur ligase C-terminal" evidence="11">
    <location>
        <begin position="312"/>
        <end position="424"/>
    </location>
</feature>
<dbReference type="HAMAP" id="MF_00046">
    <property type="entry name" value="MurC"/>
    <property type="match status" value="1"/>
</dbReference>
<evidence type="ECO:0000256" key="9">
    <source>
        <dbReference type="SAM" id="Phobius"/>
    </source>
</evidence>
<evidence type="ECO:0000256" key="2">
    <source>
        <dbReference type="ARBA" id="ARBA00004752"/>
    </source>
</evidence>
<dbReference type="PANTHER" id="PTHR43445:SF3">
    <property type="entry name" value="UDP-N-ACETYLMURAMATE--L-ALANINE LIGASE"/>
    <property type="match status" value="1"/>
</dbReference>
<keyword evidence="4" id="KW-0963">Cytoplasm</keyword>
<dbReference type="InterPro" id="IPR005758">
    <property type="entry name" value="UDP-N-AcMur_Ala_ligase_MurC"/>
</dbReference>
<evidence type="ECO:0000256" key="8">
    <source>
        <dbReference type="ARBA" id="ARBA00047833"/>
    </source>
</evidence>
<dbReference type="NCBIfam" id="TIGR01082">
    <property type="entry name" value="murC"/>
    <property type="match status" value="1"/>
</dbReference>
<gene>
    <name evidence="13" type="primary">murC_6</name>
    <name evidence="13" type="ORF">GALL_149900</name>
</gene>
<keyword evidence="5 13" id="KW-0436">Ligase</keyword>
<keyword evidence="7" id="KW-0067">ATP-binding</keyword>
<dbReference type="InterPro" id="IPR004101">
    <property type="entry name" value="Mur_ligase_C"/>
</dbReference>
<dbReference type="AlphaFoldDB" id="A0A1J5SSG0"/>